<dbReference type="InterPro" id="IPR000569">
    <property type="entry name" value="HECT_dom"/>
</dbReference>
<dbReference type="Pfam" id="PF00632">
    <property type="entry name" value="HECT"/>
    <property type="match status" value="1"/>
</dbReference>
<dbReference type="InterPro" id="IPR044611">
    <property type="entry name" value="E3A/B/C-like"/>
</dbReference>
<keyword evidence="4 5" id="KW-0833">Ubl conjugation pathway</keyword>
<organism evidence="7 8">
    <name type="scientific">Cymbomonas tetramitiformis</name>
    <dbReference type="NCBI Taxonomy" id="36881"/>
    <lineage>
        <taxon>Eukaryota</taxon>
        <taxon>Viridiplantae</taxon>
        <taxon>Chlorophyta</taxon>
        <taxon>Pyramimonadophyceae</taxon>
        <taxon>Pyramimonadales</taxon>
        <taxon>Pyramimonadaceae</taxon>
        <taxon>Cymbomonas</taxon>
    </lineage>
</organism>
<protein>
    <recommendedName>
        <fullName evidence="2">HECT-type E3 ubiquitin transferase</fullName>
        <ecNumber evidence="2">2.3.2.26</ecNumber>
    </recommendedName>
</protein>
<feature type="domain" description="HECT" evidence="6">
    <location>
        <begin position="15"/>
        <end position="147"/>
    </location>
</feature>
<dbReference type="SMART" id="SM00119">
    <property type="entry name" value="HECTc"/>
    <property type="match status" value="1"/>
</dbReference>
<comment type="caution">
    <text evidence="7">The sequence shown here is derived from an EMBL/GenBank/DDBJ whole genome shotgun (WGS) entry which is preliminary data.</text>
</comment>
<evidence type="ECO:0000256" key="1">
    <source>
        <dbReference type="ARBA" id="ARBA00000885"/>
    </source>
</evidence>
<comment type="catalytic activity">
    <reaction evidence="1">
        <text>S-ubiquitinyl-[E2 ubiquitin-conjugating enzyme]-L-cysteine + [acceptor protein]-L-lysine = [E2 ubiquitin-conjugating enzyme]-L-cysteine + N(6)-ubiquitinyl-[acceptor protein]-L-lysine.</text>
        <dbReference type="EC" id="2.3.2.26"/>
    </reaction>
</comment>
<evidence type="ECO:0000256" key="3">
    <source>
        <dbReference type="ARBA" id="ARBA00022679"/>
    </source>
</evidence>
<dbReference type="EMBL" id="LGRX02027767">
    <property type="protein sequence ID" value="KAK3248843.1"/>
    <property type="molecule type" value="Genomic_DNA"/>
</dbReference>
<dbReference type="EC" id="2.3.2.26" evidence="2"/>
<keyword evidence="8" id="KW-1185">Reference proteome</keyword>
<dbReference type="GO" id="GO:0006511">
    <property type="term" value="P:ubiquitin-dependent protein catabolic process"/>
    <property type="evidence" value="ECO:0007669"/>
    <property type="project" value="TreeGrafter"/>
</dbReference>
<evidence type="ECO:0000256" key="4">
    <source>
        <dbReference type="ARBA" id="ARBA00022786"/>
    </source>
</evidence>
<dbReference type="PANTHER" id="PTHR45700:SF6">
    <property type="entry name" value="E3 UBIQUITIN-PROTEIN LIGASE UPL6"/>
    <property type="match status" value="1"/>
</dbReference>
<evidence type="ECO:0000259" key="6">
    <source>
        <dbReference type="PROSITE" id="PS50237"/>
    </source>
</evidence>
<dbReference type="GO" id="GO:0061630">
    <property type="term" value="F:ubiquitin protein ligase activity"/>
    <property type="evidence" value="ECO:0007669"/>
    <property type="project" value="UniProtKB-EC"/>
</dbReference>
<evidence type="ECO:0000256" key="2">
    <source>
        <dbReference type="ARBA" id="ARBA00012485"/>
    </source>
</evidence>
<dbReference type="InterPro" id="IPR035983">
    <property type="entry name" value="Hect_E3_ubiquitin_ligase"/>
</dbReference>
<dbReference type="GO" id="GO:0000209">
    <property type="term" value="P:protein polyubiquitination"/>
    <property type="evidence" value="ECO:0007669"/>
    <property type="project" value="InterPro"/>
</dbReference>
<dbReference type="Proteomes" id="UP001190700">
    <property type="component" value="Unassembled WGS sequence"/>
</dbReference>
<reference evidence="7 8" key="1">
    <citation type="journal article" date="2015" name="Genome Biol. Evol.">
        <title>Comparative Genomics of a Bacterivorous Green Alga Reveals Evolutionary Causalities and Consequences of Phago-Mixotrophic Mode of Nutrition.</title>
        <authorList>
            <person name="Burns J.A."/>
            <person name="Paasch A."/>
            <person name="Narechania A."/>
            <person name="Kim E."/>
        </authorList>
    </citation>
    <scope>NUCLEOTIDE SEQUENCE [LARGE SCALE GENOMIC DNA]</scope>
    <source>
        <strain evidence="7 8">PLY_AMNH</strain>
    </source>
</reference>
<feature type="active site" description="Glycyl thioester intermediate" evidence="5">
    <location>
        <position position="115"/>
    </location>
</feature>
<evidence type="ECO:0000256" key="5">
    <source>
        <dbReference type="PROSITE-ProRule" id="PRU00104"/>
    </source>
</evidence>
<accession>A0AAE0F1Z4</accession>
<dbReference type="AlphaFoldDB" id="A0AAE0F1Z4"/>
<dbReference type="PROSITE" id="PS50237">
    <property type="entry name" value="HECT"/>
    <property type="match status" value="1"/>
</dbReference>
<name>A0AAE0F1Z4_9CHLO</name>
<evidence type="ECO:0000313" key="8">
    <source>
        <dbReference type="Proteomes" id="UP001190700"/>
    </source>
</evidence>
<keyword evidence="3" id="KW-0808">Transferase</keyword>
<dbReference type="PANTHER" id="PTHR45700">
    <property type="entry name" value="UBIQUITIN-PROTEIN LIGASE E3C"/>
    <property type="match status" value="1"/>
</dbReference>
<evidence type="ECO:0000313" key="7">
    <source>
        <dbReference type="EMBL" id="KAK3248843.1"/>
    </source>
</evidence>
<sequence length="147" mass="15808">MAEHGSCGLKSGMTEMLISGSLARLDVSDLRANTHYTGGYYDGHPVIEALWNAVESFTPDEQGAFLRFVTSCSRGPLLGFRHLEPKFCIQKSGTAGSNAPDSTADLERLPTAATCMNLLKLPPYSDEDMVRSKLLYAISAGAGFDLS</sequence>
<dbReference type="SUPFAM" id="SSF56204">
    <property type="entry name" value="Hect, E3 ligase catalytic domain"/>
    <property type="match status" value="1"/>
</dbReference>
<dbReference type="FunFam" id="3.30.2410.10:FF:000011">
    <property type="entry name" value="Putative Ubiquitin-protein ligase E3C"/>
    <property type="match status" value="1"/>
</dbReference>
<gene>
    <name evidence="7" type="ORF">CYMTET_41706</name>
</gene>
<dbReference type="Gene3D" id="3.30.2410.10">
    <property type="entry name" value="Hect, E3 ligase catalytic domain"/>
    <property type="match status" value="1"/>
</dbReference>
<proteinExistence type="predicted"/>